<dbReference type="InterPro" id="IPR038071">
    <property type="entry name" value="UROD/MetE-like_sf"/>
</dbReference>
<protein>
    <recommendedName>
        <fullName evidence="3">Methionine synthase</fullName>
    </recommendedName>
</protein>
<accession>A0A953LXS6</accession>
<dbReference type="SUPFAM" id="SSF51726">
    <property type="entry name" value="UROD/MetE-like"/>
    <property type="match status" value="1"/>
</dbReference>
<organism evidence="1 2">
    <name type="scientific">Candidatus Nitrobium versatile</name>
    <dbReference type="NCBI Taxonomy" id="2884831"/>
    <lineage>
        <taxon>Bacteria</taxon>
        <taxon>Pseudomonadati</taxon>
        <taxon>Nitrospirota</taxon>
        <taxon>Nitrospiria</taxon>
        <taxon>Nitrospirales</taxon>
        <taxon>Nitrospiraceae</taxon>
        <taxon>Candidatus Nitrobium</taxon>
    </lineage>
</organism>
<name>A0A953LXS6_9BACT</name>
<reference evidence="1" key="1">
    <citation type="journal article" date="2021" name="bioRxiv">
        <title>Unraveling nitrogen, sulfur and carbon metabolic pathways and microbial community transcriptional responses to substrate deprivation and toxicity stresses in a bioreactor mimicking anoxic brackish coastal sediment conditions.</title>
        <authorList>
            <person name="Martins P.D."/>
            <person name="Echeveste M.J."/>
            <person name="Arshad A."/>
            <person name="Kurth J."/>
            <person name="Ouboter H."/>
            <person name="Jetten M.S.M."/>
            <person name="Welte C.U."/>
        </authorList>
    </citation>
    <scope>NUCLEOTIDE SEQUENCE</scope>
    <source>
        <strain evidence="1">MAG_39</strain>
    </source>
</reference>
<evidence type="ECO:0008006" key="3">
    <source>
        <dbReference type="Google" id="ProtNLM"/>
    </source>
</evidence>
<dbReference type="Gene3D" id="3.20.20.210">
    <property type="match status" value="1"/>
</dbReference>
<sequence length="339" mass="37751">MSDMTEIKPFSTTGIGSLPHTHAEDACDLVLRSVDIPFWPQLPKVSFKESMLLQYSEGMPFLRVNEADEVVWLMRDASDELDRFYEACTDTARIAISQDYAAGLHTFLRKIKGRRFPALKGHVTGPLTFTLGLKDNYGRFVFFDEELREISSMLLKAKVRWQIDMLRQHADTVIIFIDEPILSALGSSAYLGVDTEEALRLLQDMASAVREAGGIPGIHCCGRADWPLVMKSGVQIVNFDAFEYFGSLALYHEEVTQFLRDGGYLAWGIVPTSDIIGSVDDRQVAALLQRNLGKLSGPVPSDLVRSRILLTPSCGTGSRSIEETTKIFQVLLRLKEAVG</sequence>
<evidence type="ECO:0000313" key="2">
    <source>
        <dbReference type="Proteomes" id="UP000705867"/>
    </source>
</evidence>
<evidence type="ECO:0000313" key="1">
    <source>
        <dbReference type="EMBL" id="MBZ0157276.1"/>
    </source>
</evidence>
<proteinExistence type="predicted"/>
<comment type="caution">
    <text evidence="1">The sequence shown here is derived from an EMBL/GenBank/DDBJ whole genome shotgun (WGS) entry which is preliminary data.</text>
</comment>
<reference evidence="1" key="2">
    <citation type="submission" date="2021-08" db="EMBL/GenBank/DDBJ databases">
        <authorList>
            <person name="Dalcin Martins P."/>
        </authorList>
    </citation>
    <scope>NUCLEOTIDE SEQUENCE</scope>
    <source>
        <strain evidence="1">MAG_39</strain>
    </source>
</reference>
<dbReference type="Proteomes" id="UP000705867">
    <property type="component" value="Unassembled WGS sequence"/>
</dbReference>
<dbReference type="EMBL" id="JAIOIV010000110">
    <property type="protein sequence ID" value="MBZ0157276.1"/>
    <property type="molecule type" value="Genomic_DNA"/>
</dbReference>
<dbReference type="AlphaFoldDB" id="A0A953LXS6"/>
<gene>
    <name evidence="1" type="ORF">K8I29_13830</name>
</gene>